<dbReference type="InterPro" id="IPR050715">
    <property type="entry name" value="LRR-SigEffector_domain"/>
</dbReference>
<keyword evidence="5" id="KW-1185">Reference proteome</keyword>
<name>A0AAE0WU16_9PEZI</name>
<keyword evidence="2" id="KW-0677">Repeat</keyword>
<dbReference type="AlphaFoldDB" id="A0AAE0WU16"/>
<feature type="compositionally biased region" description="Polar residues" evidence="3">
    <location>
        <begin position="44"/>
        <end position="56"/>
    </location>
</feature>
<dbReference type="InterPro" id="IPR032675">
    <property type="entry name" value="LRR_dom_sf"/>
</dbReference>
<keyword evidence="1" id="KW-0433">Leucine-rich repeat</keyword>
<comment type="caution">
    <text evidence="4">The sequence shown here is derived from an EMBL/GenBank/DDBJ whole genome shotgun (WGS) entry which is preliminary data.</text>
</comment>
<evidence type="ECO:0000256" key="1">
    <source>
        <dbReference type="ARBA" id="ARBA00022614"/>
    </source>
</evidence>
<feature type="region of interest" description="Disordered" evidence="3">
    <location>
        <begin position="307"/>
        <end position="342"/>
    </location>
</feature>
<evidence type="ECO:0000256" key="2">
    <source>
        <dbReference type="ARBA" id="ARBA00022737"/>
    </source>
</evidence>
<dbReference type="SMART" id="SM00369">
    <property type="entry name" value="LRR_TYP"/>
    <property type="match status" value="2"/>
</dbReference>
<dbReference type="PANTHER" id="PTHR45752:SF187">
    <property type="entry name" value="LEUCINE-RICH REPEAT AND IQ DOMAIN-CONTAINING PROTEIN 4"/>
    <property type="match status" value="1"/>
</dbReference>
<feature type="region of interest" description="Disordered" evidence="3">
    <location>
        <begin position="37"/>
        <end position="80"/>
    </location>
</feature>
<sequence>MALPSSPPLLPEEYDLPSATTLLPLASGSSVAIRPLHRKRQHSDYGSLSSDPLFSDTTEEDDEGIDLQPPRRKKLTRGPWWNVGRRSKHDLRRSMARKEKMRNADSGVWMGSDASEDSIDSVMSSQQRMQELVVEDEGPADDTEASDEEAPALDAETYAARMVQDCLDRGKEVVNLGDLALTRIPDATLRPLHQLIRPSFSDLTSPPSEDEFGPLTPSITLILSTNQLTTLPTELFNLSNITVLSLRNNHLTELPPAIARLERLQELNIASNNIRDLPWELLSYFERNIRINVRPNPFYQPTDLFAEPSPVQAGASTDDDGRPDDAASAVDDVESLRERSTNHKGLPLREVLETRLRLGRLLVEQQCQTTAEVMKRSLSDDSLIYLASSAIRFFNVDGTQSRQTGAARVQPKDWSATVTPLANAPDLSGSNKAPSLFELALRSIQSTNDISEFLPGHGSHGHDYGLSSSIMAALSRAAVNTATHGNDTCSTCRKRYIVARAEWLEYWSHGSHAKPLAPDSTLPFLRKACSWACAVPTEVGTFR</sequence>
<dbReference type="InterPro" id="IPR003591">
    <property type="entry name" value="Leu-rich_rpt_typical-subtyp"/>
</dbReference>
<dbReference type="InterPro" id="IPR001611">
    <property type="entry name" value="Leu-rich_rpt"/>
</dbReference>
<dbReference type="SUPFAM" id="SSF52075">
    <property type="entry name" value="Outer arm dynein light chain 1"/>
    <property type="match status" value="1"/>
</dbReference>
<evidence type="ECO:0000313" key="5">
    <source>
        <dbReference type="Proteomes" id="UP001274830"/>
    </source>
</evidence>
<reference evidence="4" key="1">
    <citation type="submission" date="2023-07" db="EMBL/GenBank/DDBJ databases">
        <title>Black Yeasts Isolated from many extreme environments.</title>
        <authorList>
            <person name="Coleine C."/>
            <person name="Stajich J.E."/>
            <person name="Selbmann L."/>
        </authorList>
    </citation>
    <scope>NUCLEOTIDE SEQUENCE</scope>
    <source>
        <strain evidence="4">CCFEE 5485</strain>
    </source>
</reference>
<evidence type="ECO:0000313" key="4">
    <source>
        <dbReference type="EMBL" id="KAK3677813.1"/>
    </source>
</evidence>
<organism evidence="4 5">
    <name type="scientific">Recurvomyces mirabilis</name>
    <dbReference type="NCBI Taxonomy" id="574656"/>
    <lineage>
        <taxon>Eukaryota</taxon>
        <taxon>Fungi</taxon>
        <taxon>Dikarya</taxon>
        <taxon>Ascomycota</taxon>
        <taxon>Pezizomycotina</taxon>
        <taxon>Dothideomycetes</taxon>
        <taxon>Dothideomycetidae</taxon>
        <taxon>Mycosphaerellales</taxon>
        <taxon>Teratosphaeriaceae</taxon>
        <taxon>Recurvomyces</taxon>
    </lineage>
</organism>
<dbReference type="Gene3D" id="3.80.10.10">
    <property type="entry name" value="Ribonuclease Inhibitor"/>
    <property type="match status" value="1"/>
</dbReference>
<accession>A0AAE0WU16</accession>
<dbReference type="Pfam" id="PF13855">
    <property type="entry name" value="LRR_8"/>
    <property type="match status" value="1"/>
</dbReference>
<dbReference type="EMBL" id="JAUTXT010000006">
    <property type="protein sequence ID" value="KAK3677813.1"/>
    <property type="molecule type" value="Genomic_DNA"/>
</dbReference>
<gene>
    <name evidence="4" type="ORF">LTR78_002663</name>
</gene>
<evidence type="ECO:0000256" key="3">
    <source>
        <dbReference type="SAM" id="MobiDB-lite"/>
    </source>
</evidence>
<dbReference type="Proteomes" id="UP001274830">
    <property type="component" value="Unassembled WGS sequence"/>
</dbReference>
<dbReference type="PANTHER" id="PTHR45752">
    <property type="entry name" value="LEUCINE-RICH REPEAT-CONTAINING"/>
    <property type="match status" value="1"/>
</dbReference>
<protein>
    <submittedName>
        <fullName evidence="4">Uncharacterized protein</fullName>
    </submittedName>
</protein>
<proteinExistence type="predicted"/>